<accession>A0A0F9WB97</accession>
<dbReference type="GO" id="GO:0005634">
    <property type="term" value="C:nucleus"/>
    <property type="evidence" value="ECO:0007669"/>
    <property type="project" value="TreeGrafter"/>
</dbReference>
<dbReference type="GO" id="GO:0000340">
    <property type="term" value="F:RNA 7-methylguanosine cap binding"/>
    <property type="evidence" value="ECO:0007669"/>
    <property type="project" value="TreeGrafter"/>
</dbReference>
<protein>
    <submittedName>
        <fullName evidence="2">M7 diphosphatase-like protein</fullName>
    </submittedName>
</protein>
<dbReference type="InterPro" id="IPR011145">
    <property type="entry name" value="Scavenger_mRNA_decap_enz_N"/>
</dbReference>
<dbReference type="VEuPathDB" id="MicrosporidiaDB:G9O61_00g000530"/>
<dbReference type="OMA" id="INDYKWD"/>
<comment type="similarity">
    <text evidence="1">Belongs to the HIT family.</text>
</comment>
<dbReference type="GO" id="GO:0016787">
    <property type="term" value="F:hydrolase activity"/>
    <property type="evidence" value="ECO:0007669"/>
    <property type="project" value="InterPro"/>
</dbReference>
<dbReference type="OrthoDB" id="10264956at2759"/>
<dbReference type="SUPFAM" id="SSF54197">
    <property type="entry name" value="HIT-like"/>
    <property type="match status" value="1"/>
</dbReference>
<gene>
    <name evidence="2" type="ORF">AAJ76_4300018819</name>
</gene>
<dbReference type="InterPro" id="IPR036265">
    <property type="entry name" value="HIT-like_sf"/>
</dbReference>
<name>A0A0F9WB97_9MICR</name>
<dbReference type="SUPFAM" id="SSF102860">
    <property type="entry name" value="mRNA decapping enzyme DcpS N-terminal domain"/>
    <property type="match status" value="1"/>
</dbReference>
<dbReference type="Pfam" id="PF11969">
    <property type="entry name" value="DcpS_C"/>
    <property type="match status" value="1"/>
</dbReference>
<comment type="caution">
    <text evidence="2">The sequence shown here is derived from an EMBL/GenBank/DDBJ whole genome shotgun (WGS) entry which is preliminary data.</text>
</comment>
<dbReference type="GO" id="GO:0000932">
    <property type="term" value="C:P-body"/>
    <property type="evidence" value="ECO:0007669"/>
    <property type="project" value="TreeGrafter"/>
</dbReference>
<dbReference type="Gene3D" id="3.30.200.40">
    <property type="entry name" value="Scavenger mRNA decapping enzyme, N-terminal domain"/>
    <property type="match status" value="1"/>
</dbReference>
<organism evidence="2 3">
    <name type="scientific">Vairimorpha ceranae</name>
    <dbReference type="NCBI Taxonomy" id="40302"/>
    <lineage>
        <taxon>Eukaryota</taxon>
        <taxon>Fungi</taxon>
        <taxon>Fungi incertae sedis</taxon>
        <taxon>Microsporidia</taxon>
        <taxon>Nosematidae</taxon>
        <taxon>Vairimorpha</taxon>
    </lineage>
</organism>
<evidence type="ECO:0000256" key="1">
    <source>
        <dbReference type="ARBA" id="ARBA00010208"/>
    </source>
</evidence>
<dbReference type="PANTHER" id="PTHR12978:SF0">
    <property type="entry name" value="M7GPPPX DIPHOSPHATASE"/>
    <property type="match status" value="1"/>
</dbReference>
<dbReference type="EMBL" id="JPQZ01000043">
    <property type="protein sequence ID" value="KKO74831.1"/>
    <property type="molecule type" value="Genomic_DNA"/>
</dbReference>
<dbReference type="RefSeq" id="XP_024330573.1">
    <property type="nucleotide sequence ID" value="XM_024475630.1"/>
</dbReference>
<dbReference type="Pfam" id="PF05652">
    <property type="entry name" value="DcpS"/>
    <property type="match status" value="1"/>
</dbReference>
<dbReference type="Proteomes" id="UP000034350">
    <property type="component" value="Unassembled WGS sequence"/>
</dbReference>
<dbReference type="GeneID" id="36320577"/>
<proteinExistence type="inferred from homology"/>
<reference evidence="2 3" key="1">
    <citation type="journal article" date="2015" name="Environ. Microbiol.">
        <title>Genome analyses suggest the presence of polyploidy and recent human-driven expansions in eight global populations of the honeybee pathogen Nosema ceranae.</title>
        <authorList>
            <person name="Pelin A."/>
            <person name="Selman M."/>
            <person name="Aris-Brosou S."/>
            <person name="Farinelli L."/>
            <person name="Corradi N."/>
        </authorList>
    </citation>
    <scope>NUCLEOTIDE SEQUENCE [LARGE SCALE GENOMIC DNA]</scope>
    <source>
        <strain evidence="2 3">PA08 1199</strain>
    </source>
</reference>
<dbReference type="VEuPathDB" id="MicrosporidiaDB:AAJ76_4300018819"/>
<dbReference type="PANTHER" id="PTHR12978">
    <property type="entry name" value="HISTIDINE TRIAD HIT PROTEIN MEMBER"/>
    <property type="match status" value="1"/>
</dbReference>
<dbReference type="GO" id="GO:0000290">
    <property type="term" value="P:deadenylation-dependent decapping of nuclear-transcribed mRNA"/>
    <property type="evidence" value="ECO:0007669"/>
    <property type="project" value="InterPro"/>
</dbReference>
<dbReference type="InterPro" id="IPR008594">
    <property type="entry name" value="DcpS/DCS2"/>
</dbReference>
<dbReference type="AlphaFoldDB" id="A0A0F9WB97"/>
<keyword evidence="3" id="KW-1185">Reference proteome</keyword>
<dbReference type="VEuPathDB" id="MicrosporidiaDB:NCER_101753"/>
<sequence>MIKQFKVDAVTLESENVVYTGTIKNEPAICIFPKKSVLQDEFLDVIKEDVELKLHNDIYYAYTVKAKVDLKFRLIWPATQKYFVKYTSKMEFCKETYDDYIAKRTNEPVVWIENILSGKEEKFRYYEDDKFILMPNYKWTELSTDDIQLLLVFKDANLRSIRDISDVTLLEEARSVIIDQLKHFKLEYKDVILFFHYKPTYEHLHLHIVHVNLGQTASLSVIRARLLEDVIYNLKLDINYYKRDIWHSQKKSIK</sequence>
<evidence type="ECO:0000313" key="2">
    <source>
        <dbReference type="EMBL" id="KKO74831.1"/>
    </source>
</evidence>
<dbReference type="Gene3D" id="3.30.428.10">
    <property type="entry name" value="HIT-like"/>
    <property type="match status" value="1"/>
</dbReference>
<evidence type="ECO:0000313" key="3">
    <source>
        <dbReference type="Proteomes" id="UP000034350"/>
    </source>
</evidence>